<dbReference type="SUPFAM" id="SSF160897">
    <property type="entry name" value="Taf5 N-terminal domain-like"/>
    <property type="match status" value="1"/>
</dbReference>
<dbReference type="EMBL" id="CAUWAG010000010">
    <property type="protein sequence ID" value="CAJ2508300.1"/>
    <property type="molecule type" value="Genomic_DNA"/>
</dbReference>
<evidence type="ECO:0000313" key="11">
    <source>
        <dbReference type="EMBL" id="CAJ2508300.1"/>
    </source>
</evidence>
<dbReference type="InterPro" id="IPR037264">
    <property type="entry name" value="TFIID_NTD2_sf"/>
</dbReference>
<dbReference type="AlphaFoldDB" id="A0AAI8VNR6"/>
<feature type="repeat" description="WD" evidence="8">
    <location>
        <begin position="382"/>
        <end position="423"/>
    </location>
</feature>
<dbReference type="Proteomes" id="UP001295740">
    <property type="component" value="Unassembled WGS sequence"/>
</dbReference>
<evidence type="ECO:0000256" key="8">
    <source>
        <dbReference type="PROSITE-ProRule" id="PRU00221"/>
    </source>
</evidence>
<evidence type="ECO:0000256" key="5">
    <source>
        <dbReference type="ARBA" id="ARBA00023015"/>
    </source>
</evidence>
<evidence type="ECO:0000256" key="7">
    <source>
        <dbReference type="ARBA" id="ARBA00023242"/>
    </source>
</evidence>
<dbReference type="Pfam" id="PF08513">
    <property type="entry name" value="LisH"/>
    <property type="match status" value="1"/>
</dbReference>
<accession>A0AAI8VNR6</accession>
<protein>
    <submittedName>
        <fullName evidence="11">Uu.00g094860.m01.CDS01</fullName>
    </submittedName>
</protein>
<dbReference type="InterPro" id="IPR036322">
    <property type="entry name" value="WD40_repeat_dom_sf"/>
</dbReference>
<dbReference type="Pfam" id="PF00400">
    <property type="entry name" value="WD40"/>
    <property type="match status" value="6"/>
</dbReference>
<keyword evidence="4" id="KW-0677">Repeat</keyword>
<dbReference type="InterPro" id="IPR019775">
    <property type="entry name" value="WD40_repeat_CS"/>
</dbReference>
<dbReference type="PANTHER" id="PTHR19879:SF1">
    <property type="entry name" value="CANNONBALL-RELATED"/>
    <property type="match status" value="1"/>
</dbReference>
<evidence type="ECO:0000259" key="10">
    <source>
        <dbReference type="Pfam" id="PF04494"/>
    </source>
</evidence>
<keyword evidence="6" id="KW-0804">Transcription</keyword>
<feature type="region of interest" description="Disordered" evidence="9">
    <location>
        <begin position="663"/>
        <end position="709"/>
    </location>
</feature>
<dbReference type="PANTHER" id="PTHR19879">
    <property type="entry name" value="TRANSCRIPTION INITIATION FACTOR TFIID"/>
    <property type="match status" value="1"/>
</dbReference>
<feature type="domain" description="TFIID subunit TAF5 NTD2" evidence="10">
    <location>
        <begin position="96"/>
        <end position="223"/>
    </location>
</feature>
<comment type="similarity">
    <text evidence="2">Belongs to the WD repeat TAF5 family.</text>
</comment>
<dbReference type="InterPro" id="IPR001680">
    <property type="entry name" value="WD40_rpt"/>
</dbReference>
<dbReference type="GO" id="GO:0016251">
    <property type="term" value="F:RNA polymerase II general transcription initiation factor activity"/>
    <property type="evidence" value="ECO:0007669"/>
    <property type="project" value="TreeGrafter"/>
</dbReference>
<dbReference type="Gene3D" id="1.25.40.500">
    <property type="entry name" value="TFIID subunit TAF5, NTD2 domain"/>
    <property type="match status" value="1"/>
</dbReference>
<feature type="region of interest" description="Disordered" evidence="9">
    <location>
        <begin position="1"/>
        <end position="33"/>
    </location>
</feature>
<dbReference type="InterPro" id="IPR007582">
    <property type="entry name" value="TFIID_NTD2"/>
</dbReference>
<dbReference type="Pfam" id="PF04494">
    <property type="entry name" value="TFIID_NTD2"/>
    <property type="match status" value="1"/>
</dbReference>
<evidence type="ECO:0000256" key="1">
    <source>
        <dbReference type="ARBA" id="ARBA00004123"/>
    </source>
</evidence>
<evidence type="ECO:0000256" key="4">
    <source>
        <dbReference type="ARBA" id="ARBA00022737"/>
    </source>
</evidence>
<feature type="compositionally biased region" description="Low complexity" evidence="9">
    <location>
        <begin position="24"/>
        <end position="33"/>
    </location>
</feature>
<dbReference type="SUPFAM" id="SSF50978">
    <property type="entry name" value="WD40 repeat-like"/>
    <property type="match status" value="1"/>
</dbReference>
<keyword evidence="12" id="KW-1185">Reference proteome</keyword>
<reference evidence="11" key="1">
    <citation type="submission" date="2023-10" db="EMBL/GenBank/DDBJ databases">
        <authorList>
            <person name="Hackl T."/>
        </authorList>
    </citation>
    <scope>NUCLEOTIDE SEQUENCE</scope>
</reference>
<dbReference type="PROSITE" id="PS50896">
    <property type="entry name" value="LISH"/>
    <property type="match status" value="1"/>
</dbReference>
<evidence type="ECO:0000256" key="9">
    <source>
        <dbReference type="SAM" id="MobiDB-lite"/>
    </source>
</evidence>
<keyword evidence="7" id="KW-0539">Nucleus</keyword>
<organism evidence="11 12">
    <name type="scientific">Anthostomella pinea</name>
    <dbReference type="NCBI Taxonomy" id="933095"/>
    <lineage>
        <taxon>Eukaryota</taxon>
        <taxon>Fungi</taxon>
        <taxon>Dikarya</taxon>
        <taxon>Ascomycota</taxon>
        <taxon>Pezizomycotina</taxon>
        <taxon>Sordariomycetes</taxon>
        <taxon>Xylariomycetidae</taxon>
        <taxon>Xylariales</taxon>
        <taxon>Xylariaceae</taxon>
        <taxon>Anthostomella</taxon>
    </lineage>
</organism>
<evidence type="ECO:0000313" key="12">
    <source>
        <dbReference type="Proteomes" id="UP001295740"/>
    </source>
</evidence>
<gene>
    <name evidence="11" type="ORF">KHLLAP_LOCUS8768</name>
</gene>
<feature type="compositionally biased region" description="Polar residues" evidence="9">
    <location>
        <begin position="687"/>
        <end position="700"/>
    </location>
</feature>
<dbReference type="PROSITE" id="PS50294">
    <property type="entry name" value="WD_REPEATS_REGION"/>
    <property type="match status" value="5"/>
</dbReference>
<feature type="repeat" description="WD" evidence="8">
    <location>
        <begin position="497"/>
        <end position="529"/>
    </location>
</feature>
<dbReference type="PROSITE" id="PS00678">
    <property type="entry name" value="WD_REPEATS_1"/>
    <property type="match status" value="1"/>
</dbReference>
<dbReference type="Gene3D" id="2.130.10.10">
    <property type="entry name" value="YVTN repeat-like/Quinoprotein amine dehydrogenase"/>
    <property type="match status" value="2"/>
</dbReference>
<comment type="subcellular location">
    <subcellularLocation>
        <location evidence="1">Nucleus</location>
    </subcellularLocation>
</comment>
<name>A0AAI8VNR6_9PEZI</name>
<keyword evidence="3 8" id="KW-0853">WD repeat</keyword>
<keyword evidence="5" id="KW-0805">Transcription regulation</keyword>
<evidence type="ECO:0000256" key="3">
    <source>
        <dbReference type="ARBA" id="ARBA00022574"/>
    </source>
</evidence>
<evidence type="ECO:0000256" key="6">
    <source>
        <dbReference type="ARBA" id="ARBA00023163"/>
    </source>
</evidence>
<dbReference type="PROSITE" id="PS50082">
    <property type="entry name" value="WD_REPEATS_2"/>
    <property type="match status" value="5"/>
</dbReference>
<dbReference type="GO" id="GO:0005669">
    <property type="term" value="C:transcription factor TFIID complex"/>
    <property type="evidence" value="ECO:0007669"/>
    <property type="project" value="TreeGrafter"/>
</dbReference>
<dbReference type="InterPro" id="IPR006594">
    <property type="entry name" value="LisH"/>
</dbReference>
<evidence type="ECO:0000256" key="2">
    <source>
        <dbReference type="ARBA" id="ARBA00009435"/>
    </source>
</evidence>
<feature type="repeat" description="WD" evidence="8">
    <location>
        <begin position="539"/>
        <end position="582"/>
    </location>
</feature>
<dbReference type="CDD" id="cd00200">
    <property type="entry name" value="WD40"/>
    <property type="match status" value="1"/>
</dbReference>
<feature type="repeat" description="WD" evidence="8">
    <location>
        <begin position="583"/>
        <end position="624"/>
    </location>
</feature>
<dbReference type="SMART" id="SM00320">
    <property type="entry name" value="WD40"/>
    <property type="match status" value="6"/>
</dbReference>
<dbReference type="PRINTS" id="PR00320">
    <property type="entry name" value="GPROTEINBRPT"/>
</dbReference>
<sequence>MSNAGPSNAAGAPGFAPPQPQPSTTPGGTATAANTSANAGVVKSQDLNQIVTDYLIKKGFSRTEEAFRQEIRDVDENGRPRYHNEPGSDRLHPAGKYLSSFQHFERWVDNGIDLYKFELGKILWPLFVYSYLRIVSQGSVAHAQEFMQACRRRFETAHSEEMKRLDMVTLPVHVREDSIAKLYLENRYVIPINKSLTGQLFHFLERDHDQCGAVVLDIIQQYCRVDSVDRGPIEPFSFEAIYRRARNQNLEDVDIQEGIPGLTARSGVANRDILDNSAALKLGPLPLDNELREDVAAELEEEDRLHPPKAGVHSLVDEFNSLHPIKKESGDSPQRTDIPYPPSRARDVAVEMQKVRENRDRFRVEGRTGGVGPGFSICMYTFHNHLGSISCMDFSKDQQLVAAGTTESYIRVWSMDGSALKSRLAPEKDMKTNNRKLIGHSAPVYSVAFSDAIRNLDRNIYEGDPQPETESKLLLSCSADGQIRLWSLDVWACLCIYKGHDGPVTSLSWSPQGHYFVTGGWDKTVRVWSQDHASAQRLLVGHDTAISTVAWHPNGTYVYSASDETDKSIRMWSVANGNCVRVFTGHTDYISALECAPNGKILASADIGGNIFLWDIDKANRIKRCRGHGRGGIWSLSFSVESNVLISGGQDNTVRVWDVEMPAEGSRPTNQQDGDGTLVATGGDGKQPTSATQPPSNAGTSAGKRKGKDVMITPDQISAFSTKKTPVLKVQCTRMNLVVAGGCYYPEAQDRDR</sequence>
<dbReference type="CDD" id="cd08044">
    <property type="entry name" value="TAF5_NTD2"/>
    <property type="match status" value="1"/>
</dbReference>
<dbReference type="InterPro" id="IPR015943">
    <property type="entry name" value="WD40/YVTN_repeat-like_dom_sf"/>
</dbReference>
<dbReference type="GO" id="GO:0006367">
    <property type="term" value="P:transcription initiation at RNA polymerase II promoter"/>
    <property type="evidence" value="ECO:0007669"/>
    <property type="project" value="TreeGrafter"/>
</dbReference>
<dbReference type="InterPro" id="IPR020472">
    <property type="entry name" value="WD40_PAC1"/>
</dbReference>
<feature type="repeat" description="WD" evidence="8">
    <location>
        <begin position="633"/>
        <end position="660"/>
    </location>
</feature>
<comment type="caution">
    <text evidence="11">The sequence shown here is derived from an EMBL/GenBank/DDBJ whole genome shotgun (WGS) entry which is preliminary data.</text>
</comment>
<dbReference type="SMART" id="SM00667">
    <property type="entry name" value="LisH"/>
    <property type="match status" value="1"/>
</dbReference>
<feature type="compositionally biased region" description="Low complexity" evidence="9">
    <location>
        <begin position="1"/>
        <end position="14"/>
    </location>
</feature>
<proteinExistence type="inferred from homology"/>